<dbReference type="Gene3D" id="3.40.850.10">
    <property type="entry name" value="Kinesin motor domain"/>
    <property type="match status" value="1"/>
</dbReference>
<dbReference type="PANTHER" id="PTHR47971:SF8">
    <property type="entry name" value="KINESIN-LIKE PROTEIN"/>
    <property type="match status" value="1"/>
</dbReference>
<keyword evidence="2" id="KW-0963">Cytoplasm</keyword>
<dbReference type="GO" id="GO:0007018">
    <property type="term" value="P:microtubule-based movement"/>
    <property type="evidence" value="ECO:0007669"/>
    <property type="project" value="InterPro"/>
</dbReference>
<dbReference type="Proteomes" id="UP000469452">
    <property type="component" value="Unassembled WGS sequence"/>
</dbReference>
<proteinExistence type="inferred from homology"/>
<feature type="non-terminal residue" evidence="8">
    <location>
        <position position="1"/>
    </location>
</feature>
<dbReference type="InterPro" id="IPR027640">
    <property type="entry name" value="Kinesin-like_fam"/>
</dbReference>
<sequence length="101" mass="11409">YGQTGSGKTHTMEGIQRQVATDIFAEIAKFQSHDRPLEVWLSFFEIYGGQCQDLLRQKRLTIREDGNGEVQIVDLDEVIVTGEAELLQIMQRGAYFGCSLL</sequence>
<evidence type="ECO:0000256" key="4">
    <source>
        <dbReference type="ARBA" id="ARBA00023175"/>
    </source>
</evidence>
<dbReference type="EMBL" id="VJMI01016154">
    <property type="protein sequence ID" value="KAF0721063.1"/>
    <property type="molecule type" value="Genomic_DNA"/>
</dbReference>
<gene>
    <name evidence="8" type="ORF">AaE_010193</name>
</gene>
<dbReference type="GO" id="GO:0007019">
    <property type="term" value="P:microtubule depolymerization"/>
    <property type="evidence" value="ECO:0007669"/>
    <property type="project" value="TreeGrafter"/>
</dbReference>
<name>A0A6A5A320_APHAT</name>
<evidence type="ECO:0000256" key="2">
    <source>
        <dbReference type="ARBA" id="ARBA00022490"/>
    </source>
</evidence>
<keyword evidence="6" id="KW-0547">Nucleotide-binding</keyword>
<keyword evidence="3" id="KW-0493">Microtubule</keyword>
<comment type="subcellular location">
    <subcellularLocation>
        <location evidence="1">Cytoplasm</location>
        <location evidence="1">Cytoskeleton</location>
    </subcellularLocation>
</comment>
<evidence type="ECO:0000313" key="8">
    <source>
        <dbReference type="EMBL" id="KAF0721063.1"/>
    </source>
</evidence>
<dbReference type="Pfam" id="PF00225">
    <property type="entry name" value="Kinesin"/>
    <property type="match status" value="1"/>
</dbReference>
<accession>A0A6A5A320</accession>
<dbReference type="PANTHER" id="PTHR47971">
    <property type="entry name" value="KINESIN-RELATED PROTEIN 6"/>
    <property type="match status" value="1"/>
</dbReference>
<keyword evidence="4 6" id="KW-0505">Motor protein</keyword>
<dbReference type="InterPro" id="IPR036961">
    <property type="entry name" value="Kinesin_motor_dom_sf"/>
</dbReference>
<dbReference type="GO" id="GO:0005874">
    <property type="term" value="C:microtubule"/>
    <property type="evidence" value="ECO:0007669"/>
    <property type="project" value="UniProtKB-KW"/>
</dbReference>
<comment type="similarity">
    <text evidence="6">Belongs to the TRAFAC class myosin-kinesin ATPase superfamily. Kinesin family.</text>
</comment>
<feature type="domain" description="Kinesin motor" evidence="7">
    <location>
        <begin position="1"/>
        <end position="101"/>
    </location>
</feature>
<dbReference type="InterPro" id="IPR027417">
    <property type="entry name" value="P-loop_NTPase"/>
</dbReference>
<dbReference type="SUPFAM" id="SSF52540">
    <property type="entry name" value="P-loop containing nucleoside triphosphate hydrolases"/>
    <property type="match status" value="1"/>
</dbReference>
<dbReference type="AlphaFoldDB" id="A0A6A5A320"/>
<feature type="binding site" evidence="6">
    <location>
        <begin position="2"/>
        <end position="9"/>
    </location>
    <ligand>
        <name>ATP</name>
        <dbReference type="ChEBI" id="CHEBI:30616"/>
    </ligand>
</feature>
<comment type="caution">
    <text evidence="8">The sequence shown here is derived from an EMBL/GenBank/DDBJ whole genome shotgun (WGS) entry which is preliminary data.</text>
</comment>
<evidence type="ECO:0000313" key="9">
    <source>
        <dbReference type="Proteomes" id="UP000469452"/>
    </source>
</evidence>
<protein>
    <recommendedName>
        <fullName evidence="7">Kinesin motor domain-containing protein</fullName>
    </recommendedName>
</protein>
<dbReference type="GO" id="GO:0008017">
    <property type="term" value="F:microtubule binding"/>
    <property type="evidence" value="ECO:0007669"/>
    <property type="project" value="InterPro"/>
</dbReference>
<dbReference type="GO" id="GO:0005524">
    <property type="term" value="F:ATP binding"/>
    <property type="evidence" value="ECO:0007669"/>
    <property type="project" value="UniProtKB-UniRule"/>
</dbReference>
<keyword evidence="5" id="KW-0206">Cytoskeleton</keyword>
<dbReference type="PROSITE" id="PS50067">
    <property type="entry name" value="KINESIN_MOTOR_2"/>
    <property type="match status" value="1"/>
</dbReference>
<evidence type="ECO:0000256" key="5">
    <source>
        <dbReference type="ARBA" id="ARBA00023212"/>
    </source>
</evidence>
<evidence type="ECO:0000259" key="7">
    <source>
        <dbReference type="PROSITE" id="PS50067"/>
    </source>
</evidence>
<organism evidence="8 9">
    <name type="scientific">Aphanomyces astaci</name>
    <name type="common">Crayfish plague agent</name>
    <dbReference type="NCBI Taxonomy" id="112090"/>
    <lineage>
        <taxon>Eukaryota</taxon>
        <taxon>Sar</taxon>
        <taxon>Stramenopiles</taxon>
        <taxon>Oomycota</taxon>
        <taxon>Saprolegniomycetes</taxon>
        <taxon>Saprolegniales</taxon>
        <taxon>Verrucalvaceae</taxon>
        <taxon>Aphanomyces</taxon>
    </lineage>
</organism>
<keyword evidence="6" id="KW-0067">ATP-binding</keyword>
<dbReference type="GO" id="GO:0003777">
    <property type="term" value="F:microtubule motor activity"/>
    <property type="evidence" value="ECO:0007669"/>
    <property type="project" value="InterPro"/>
</dbReference>
<reference evidence="8 9" key="1">
    <citation type="submission" date="2019-06" db="EMBL/GenBank/DDBJ databases">
        <title>Genomics analysis of Aphanomyces spp. identifies a new class of oomycete effector associated with host adaptation.</title>
        <authorList>
            <person name="Gaulin E."/>
        </authorList>
    </citation>
    <scope>NUCLEOTIDE SEQUENCE [LARGE SCALE GENOMIC DNA]</scope>
    <source>
        <strain evidence="8 9">E</strain>
    </source>
</reference>
<evidence type="ECO:0000256" key="1">
    <source>
        <dbReference type="ARBA" id="ARBA00004245"/>
    </source>
</evidence>
<evidence type="ECO:0000256" key="6">
    <source>
        <dbReference type="PROSITE-ProRule" id="PRU00283"/>
    </source>
</evidence>
<evidence type="ECO:0000256" key="3">
    <source>
        <dbReference type="ARBA" id="ARBA00022701"/>
    </source>
</evidence>
<dbReference type="InterPro" id="IPR001752">
    <property type="entry name" value="Kinesin_motor_dom"/>
</dbReference>